<feature type="transmembrane region" description="Helical" evidence="7">
    <location>
        <begin position="86"/>
        <end position="110"/>
    </location>
</feature>
<keyword evidence="3 7" id="KW-0812">Transmembrane</keyword>
<evidence type="ECO:0000256" key="5">
    <source>
        <dbReference type="ARBA" id="ARBA00022989"/>
    </source>
</evidence>
<reference evidence="10" key="1">
    <citation type="submission" date="2025-08" db="UniProtKB">
        <authorList>
            <consortium name="RefSeq"/>
        </authorList>
    </citation>
    <scope>IDENTIFICATION</scope>
    <source>
        <tissue evidence="10">Whole Larva</tissue>
    </source>
</reference>
<keyword evidence="5 7" id="KW-1133">Transmembrane helix</keyword>
<evidence type="ECO:0000256" key="4">
    <source>
        <dbReference type="ARBA" id="ARBA00022927"/>
    </source>
</evidence>
<evidence type="ECO:0000313" key="10">
    <source>
        <dbReference type="RefSeq" id="XP_017776799.1"/>
    </source>
</evidence>
<dbReference type="InterPro" id="IPR000727">
    <property type="entry name" value="T_SNARE_dom"/>
</dbReference>
<comment type="subcellular location">
    <subcellularLocation>
        <location evidence="1">Membrane</location>
        <topology evidence="1">Single-pass type IV membrane protein</topology>
    </subcellularLocation>
</comment>
<protein>
    <submittedName>
        <fullName evidence="10">Vesicle transport through interaction with t-SNAREs homolog 1B</fullName>
    </submittedName>
</protein>
<name>A0ABM1MQE9_NICVS</name>
<evidence type="ECO:0000256" key="7">
    <source>
        <dbReference type="SAM" id="Phobius"/>
    </source>
</evidence>
<accession>A0ABM1MQE9</accession>
<feature type="domain" description="T-SNARE coiled-coil homology" evidence="8">
    <location>
        <begin position="15"/>
        <end position="82"/>
    </location>
</feature>
<dbReference type="Proteomes" id="UP000695000">
    <property type="component" value="Unplaced"/>
</dbReference>
<dbReference type="Gene3D" id="1.20.5.110">
    <property type="match status" value="1"/>
</dbReference>
<dbReference type="Pfam" id="PF12352">
    <property type="entry name" value="V-SNARE_C"/>
    <property type="match status" value="1"/>
</dbReference>
<evidence type="ECO:0000256" key="1">
    <source>
        <dbReference type="ARBA" id="ARBA00004211"/>
    </source>
</evidence>
<dbReference type="SUPFAM" id="SSF58038">
    <property type="entry name" value="SNARE fusion complex"/>
    <property type="match status" value="1"/>
</dbReference>
<dbReference type="RefSeq" id="XP_017776799.1">
    <property type="nucleotide sequence ID" value="XM_017921310.1"/>
</dbReference>
<keyword evidence="9" id="KW-1185">Reference proteome</keyword>
<dbReference type="GeneID" id="108562840"/>
<evidence type="ECO:0000256" key="6">
    <source>
        <dbReference type="ARBA" id="ARBA00023136"/>
    </source>
</evidence>
<sequence>MYSGHDNWDEDNRQTLLEGKRILERTGESLARSNQIAIETETIGTEVVTELGSQRETLLRAKDRLTNADDQLDNTRRILKKMGRNVIYNKLVLVMIILLELGILIAVSYMKFIKK</sequence>
<evidence type="ECO:0000256" key="3">
    <source>
        <dbReference type="ARBA" id="ARBA00022692"/>
    </source>
</evidence>
<dbReference type="PANTHER" id="PTHR21230">
    <property type="entry name" value="VESICLE TRANSPORT V-SNARE PROTEIN VTI1-RELATED"/>
    <property type="match status" value="1"/>
</dbReference>
<proteinExistence type="predicted"/>
<keyword evidence="4" id="KW-0653">Protein transport</keyword>
<dbReference type="CDD" id="cd15890">
    <property type="entry name" value="SNARE_Vti1b"/>
    <property type="match status" value="1"/>
</dbReference>
<evidence type="ECO:0000259" key="8">
    <source>
        <dbReference type="SMART" id="SM00397"/>
    </source>
</evidence>
<organism evidence="9 10">
    <name type="scientific">Nicrophorus vespilloides</name>
    <name type="common">Boreal carrion beetle</name>
    <dbReference type="NCBI Taxonomy" id="110193"/>
    <lineage>
        <taxon>Eukaryota</taxon>
        <taxon>Metazoa</taxon>
        <taxon>Ecdysozoa</taxon>
        <taxon>Arthropoda</taxon>
        <taxon>Hexapoda</taxon>
        <taxon>Insecta</taxon>
        <taxon>Pterygota</taxon>
        <taxon>Neoptera</taxon>
        <taxon>Endopterygota</taxon>
        <taxon>Coleoptera</taxon>
        <taxon>Polyphaga</taxon>
        <taxon>Staphyliniformia</taxon>
        <taxon>Silphidae</taxon>
        <taxon>Nicrophorinae</taxon>
        <taxon>Nicrophorus</taxon>
    </lineage>
</organism>
<dbReference type="PANTHER" id="PTHR21230:SF89">
    <property type="entry name" value="VESICLE TRANSPORT THROUGH INTERACTION WITH T-SNARES HOMOLOG 1B"/>
    <property type="match status" value="1"/>
</dbReference>
<evidence type="ECO:0000313" key="9">
    <source>
        <dbReference type="Proteomes" id="UP000695000"/>
    </source>
</evidence>
<gene>
    <name evidence="10" type="primary">LOC108562840</name>
</gene>
<evidence type="ECO:0000256" key="2">
    <source>
        <dbReference type="ARBA" id="ARBA00022448"/>
    </source>
</evidence>
<dbReference type="SMART" id="SM00397">
    <property type="entry name" value="t_SNARE"/>
    <property type="match status" value="1"/>
</dbReference>
<keyword evidence="2" id="KW-0813">Transport</keyword>
<keyword evidence="6 7" id="KW-0472">Membrane</keyword>